<dbReference type="EMBL" id="LT671821">
    <property type="protein sequence ID" value="SHO76319.1"/>
    <property type="molecule type" value="Genomic_DNA"/>
</dbReference>
<dbReference type="InterPro" id="IPR006708">
    <property type="entry name" value="Pex19"/>
</dbReference>
<feature type="compositionally biased region" description="Polar residues" evidence="1">
    <location>
        <begin position="161"/>
        <end position="178"/>
    </location>
</feature>
<dbReference type="InterPro" id="IPR038322">
    <property type="entry name" value="Pex19_C_sf"/>
</dbReference>
<feature type="compositionally biased region" description="Low complexity" evidence="1">
    <location>
        <begin position="34"/>
        <end position="47"/>
    </location>
</feature>
<accession>M5E7M4</accession>
<evidence type="ECO:0000256" key="1">
    <source>
        <dbReference type="SAM" id="MobiDB-lite"/>
    </source>
</evidence>
<sequence length="331" mass="35179">MTTSKSVADDLDDLDDVLDDFQQPSLPLSRPETAAASGPPGDGAAEAQQPEDPLSDEFVEELTKNMESFMAQLGQRMSTAQDVPPPPADHPVSGAGDAESGAAGGVPPAEDELMKQFEKMLSGNLPHSEAETQAPAASASAEGQGEKSFQEAVQATMAKLKQSNASAANKRTSDASNPLGSLGLGGDSDLTQILEALSKAGGEDGEMPDLSQMLTQMMEDLMNKEILYEPLKDLHQRFPNYLASPAAQALEDAQRRRYVEQHAIMGEIVAVFETPEYSDTDTASRRRISDLVSKLQETGSPPEELMGDMPPELAGLNGLLGDQGDDQCTVM</sequence>
<dbReference type="KEGG" id="msym:MSY001_0781"/>
<dbReference type="GO" id="GO:0033328">
    <property type="term" value="F:peroxisome membrane targeting sequence binding"/>
    <property type="evidence" value="ECO:0007669"/>
    <property type="project" value="TreeGrafter"/>
</dbReference>
<dbReference type="OMA" id="YEPMKEM"/>
<gene>
    <name evidence="2" type="ORF">MSYG_0657</name>
</gene>
<dbReference type="OrthoDB" id="21292at2759"/>
<protein>
    <submittedName>
        <fullName evidence="2">Uncharacterized protein</fullName>
    </submittedName>
</protein>
<reference evidence="3" key="1">
    <citation type="journal article" date="2017" name="Nucleic Acids Res.">
        <title>Proteogenomics produces comprehensive and highly accurate protein-coding gene annotation in a complete genome assembly of Malassezia sympodialis.</title>
        <authorList>
            <person name="Zhu Y."/>
            <person name="Engstroem P.G."/>
            <person name="Tellgren-Roth C."/>
            <person name="Baudo C.D."/>
            <person name="Kennell J.C."/>
            <person name="Sun S."/>
            <person name="Billmyre R.B."/>
            <person name="Schroeder M.S."/>
            <person name="Andersson A."/>
            <person name="Holm T."/>
            <person name="Sigurgeirsson B."/>
            <person name="Wu G."/>
            <person name="Sankaranarayanan S.R."/>
            <person name="Siddharthan R."/>
            <person name="Sanyal K."/>
            <person name="Lundeberg J."/>
            <person name="Nystedt B."/>
            <person name="Boekhout T."/>
            <person name="Dawson T.L. Jr."/>
            <person name="Heitman J."/>
            <person name="Scheynius A."/>
            <person name="Lehtioe J."/>
        </authorList>
    </citation>
    <scope>NUCLEOTIDE SEQUENCE [LARGE SCALE GENOMIC DNA]</scope>
    <source>
        <strain evidence="3">ATCC 42132</strain>
    </source>
</reference>
<dbReference type="STRING" id="1230383.M5E7M4"/>
<feature type="region of interest" description="Disordered" evidence="1">
    <location>
        <begin position="1"/>
        <end position="184"/>
    </location>
</feature>
<dbReference type="RefSeq" id="XP_018739397.1">
    <property type="nucleotide sequence ID" value="XM_018885866.1"/>
</dbReference>
<dbReference type="Gene3D" id="1.20.120.900">
    <property type="entry name" value="Pex19, mPTS binding domain"/>
    <property type="match status" value="1"/>
</dbReference>
<keyword evidence="3" id="KW-1185">Reference proteome</keyword>
<name>M5E7M4_MALS4</name>
<dbReference type="Pfam" id="PF04614">
    <property type="entry name" value="Pex19"/>
    <property type="match status" value="1"/>
</dbReference>
<dbReference type="HOGENOM" id="CLU_043063_1_1_1"/>
<dbReference type="Proteomes" id="UP000186303">
    <property type="component" value="Chromosome 1"/>
</dbReference>
<dbReference type="PANTHER" id="PTHR12774:SF2">
    <property type="entry name" value="PEROXISOMAL BIOGENESIS FACTOR 19"/>
    <property type="match status" value="1"/>
</dbReference>
<proteinExistence type="predicted"/>
<organism evidence="2 3">
    <name type="scientific">Malassezia sympodialis (strain ATCC 42132)</name>
    <name type="common">Atopic eczema-associated yeast</name>
    <dbReference type="NCBI Taxonomy" id="1230383"/>
    <lineage>
        <taxon>Eukaryota</taxon>
        <taxon>Fungi</taxon>
        <taxon>Dikarya</taxon>
        <taxon>Basidiomycota</taxon>
        <taxon>Ustilaginomycotina</taxon>
        <taxon>Malasseziomycetes</taxon>
        <taxon>Malasseziales</taxon>
        <taxon>Malasseziaceae</taxon>
        <taxon>Malassezia</taxon>
    </lineage>
</organism>
<dbReference type="PANTHER" id="PTHR12774">
    <property type="entry name" value="PEROXISOMAL BIOGENESIS FACTOR 19"/>
    <property type="match status" value="1"/>
</dbReference>
<evidence type="ECO:0000313" key="3">
    <source>
        <dbReference type="Proteomes" id="UP000186303"/>
    </source>
</evidence>
<evidence type="ECO:0000313" key="2">
    <source>
        <dbReference type="EMBL" id="SHO76319.1"/>
    </source>
</evidence>
<feature type="compositionally biased region" description="Acidic residues" evidence="1">
    <location>
        <begin position="9"/>
        <end position="19"/>
    </location>
</feature>
<dbReference type="GO" id="GO:0005778">
    <property type="term" value="C:peroxisomal membrane"/>
    <property type="evidence" value="ECO:0007669"/>
    <property type="project" value="TreeGrafter"/>
</dbReference>
<dbReference type="AlphaFoldDB" id="M5E7M4"/>
<dbReference type="VEuPathDB" id="FungiDB:MSYG_0657"/>
<feature type="compositionally biased region" description="Low complexity" evidence="1">
    <location>
        <begin position="131"/>
        <end position="143"/>
    </location>
</feature>
<dbReference type="GO" id="GO:0045046">
    <property type="term" value="P:protein import into peroxisome membrane"/>
    <property type="evidence" value="ECO:0007669"/>
    <property type="project" value="TreeGrafter"/>
</dbReference>